<comment type="caution">
    <text evidence="1">The sequence shown here is derived from an EMBL/GenBank/DDBJ whole genome shotgun (WGS) entry which is preliminary data.</text>
</comment>
<proteinExistence type="predicted"/>
<evidence type="ECO:0000313" key="2">
    <source>
        <dbReference type="Proteomes" id="UP000772434"/>
    </source>
</evidence>
<protein>
    <submittedName>
        <fullName evidence="1">Uncharacterized protein</fullName>
    </submittedName>
</protein>
<evidence type="ECO:0000313" key="1">
    <source>
        <dbReference type="EMBL" id="KAF9074048.1"/>
    </source>
</evidence>
<reference evidence="1" key="1">
    <citation type="submission" date="2020-11" db="EMBL/GenBank/DDBJ databases">
        <authorList>
            <consortium name="DOE Joint Genome Institute"/>
            <person name="Ahrendt S."/>
            <person name="Riley R."/>
            <person name="Andreopoulos W."/>
            <person name="Labutti K."/>
            <person name="Pangilinan J."/>
            <person name="Ruiz-Duenas F.J."/>
            <person name="Barrasa J.M."/>
            <person name="Sanchez-Garcia M."/>
            <person name="Camarero S."/>
            <person name="Miyauchi S."/>
            <person name="Serrano A."/>
            <person name="Linde D."/>
            <person name="Babiker R."/>
            <person name="Drula E."/>
            <person name="Ayuso-Fernandez I."/>
            <person name="Pacheco R."/>
            <person name="Padilla G."/>
            <person name="Ferreira P."/>
            <person name="Barriuso J."/>
            <person name="Kellner H."/>
            <person name="Castanera R."/>
            <person name="Alfaro M."/>
            <person name="Ramirez L."/>
            <person name="Pisabarro A.G."/>
            <person name="Kuo A."/>
            <person name="Tritt A."/>
            <person name="Lipzen A."/>
            <person name="He G."/>
            <person name="Yan M."/>
            <person name="Ng V."/>
            <person name="Cullen D."/>
            <person name="Martin F."/>
            <person name="Rosso M.-N."/>
            <person name="Henrissat B."/>
            <person name="Hibbett D."/>
            <person name="Martinez A.T."/>
            <person name="Grigoriev I.V."/>
        </authorList>
    </citation>
    <scope>NUCLEOTIDE SEQUENCE</scope>
    <source>
        <strain evidence="1">AH 40177</strain>
    </source>
</reference>
<dbReference type="Proteomes" id="UP000772434">
    <property type="component" value="Unassembled WGS sequence"/>
</dbReference>
<gene>
    <name evidence="1" type="ORF">BDP27DRAFT_1359913</name>
</gene>
<organism evidence="1 2">
    <name type="scientific">Rhodocollybia butyracea</name>
    <dbReference type="NCBI Taxonomy" id="206335"/>
    <lineage>
        <taxon>Eukaryota</taxon>
        <taxon>Fungi</taxon>
        <taxon>Dikarya</taxon>
        <taxon>Basidiomycota</taxon>
        <taxon>Agaricomycotina</taxon>
        <taxon>Agaricomycetes</taxon>
        <taxon>Agaricomycetidae</taxon>
        <taxon>Agaricales</taxon>
        <taxon>Marasmiineae</taxon>
        <taxon>Omphalotaceae</taxon>
        <taxon>Rhodocollybia</taxon>
    </lineage>
</organism>
<sequence>MAFIGGCQEKVGPVRSWNFNANDQTAPVAAVYQTYILLRVISWCLGGWIVKIAKEWNLKGYKESYFSTYLEEHQEYCVLGPQAAQPTDDKTHTSQDGIFEVQLVFYYLASKFNLQHRLFDCAYDICSNVLTWNLLEPLGACHFTARIRREN</sequence>
<keyword evidence="2" id="KW-1185">Reference proteome</keyword>
<accession>A0A9P5Q216</accession>
<dbReference type="AlphaFoldDB" id="A0A9P5Q216"/>
<name>A0A9P5Q216_9AGAR</name>
<dbReference type="EMBL" id="JADNRY010000015">
    <property type="protein sequence ID" value="KAF9074048.1"/>
    <property type="molecule type" value="Genomic_DNA"/>
</dbReference>